<proteinExistence type="predicted"/>
<evidence type="ECO:0000256" key="1">
    <source>
        <dbReference type="ARBA" id="ARBA00022679"/>
    </source>
</evidence>
<name>A0ABS5Y7T1_9CYAN</name>
<feature type="domain" description="Glycosyl transferase family 1" evidence="3">
    <location>
        <begin position="192"/>
        <end position="333"/>
    </location>
</feature>
<evidence type="ECO:0000313" key="5">
    <source>
        <dbReference type="Proteomes" id="UP001196661"/>
    </source>
</evidence>
<protein>
    <submittedName>
        <fullName evidence="4">Glycosyltransferase family 4 protein</fullName>
    </submittedName>
</protein>
<keyword evidence="2" id="KW-0175">Coiled coil</keyword>
<organism evidence="4 5">
    <name type="scientific">Leptothoe kymatousa TAU-MAC 1615</name>
    <dbReference type="NCBI Taxonomy" id="2364775"/>
    <lineage>
        <taxon>Bacteria</taxon>
        <taxon>Bacillati</taxon>
        <taxon>Cyanobacteriota</taxon>
        <taxon>Cyanophyceae</taxon>
        <taxon>Nodosilineales</taxon>
        <taxon>Cymatolegaceae</taxon>
        <taxon>Leptothoe</taxon>
        <taxon>Leptothoe kymatousa</taxon>
    </lineage>
</organism>
<dbReference type="RefSeq" id="WP_215618895.1">
    <property type="nucleotide sequence ID" value="NZ_JADOER010000011.1"/>
</dbReference>
<sequence length="593" mass="67549">MKILINCVNLLTSKQGAGGAGQYVYHLLKELASLQEVRVLTNVRNFSDLSVIPNLKLVPLVSNEISNVHHYFSWCDIYLCPLNELVPEFVSSTKPVVATILDVQHEVLPHFFKGGVYEQRHIHYSYAINRSDSIITISEAERSLIQKLYDKNSVYVTYLAGYLSRSFKDEVGTLPNPLENFEYLLYPAIPWRHKNHCRLIEAFWILKTRESRFKSFKLVLTGATHELSSGAVSSLIRELNLTDDIMITGHVSNEELVALLKGASVMVFPSLYEGFGIPVVDAMEFGVPVIASPLPAISEICSSNIAYFKNPYDSIAISEDILEFFSDANQKNNQTRVQQAIEFSKQYSPKQTALKTIEVLERTIEAHNRKFDIQRKKLDSQNISSTFLSSDTQLTLIIDLNLLSEKHSIDCSQVLELFSAQIKHQRENLYKVVFLFPRESFLENSSLLKKNDFNQTYYKRVFYRVNSSSSYFRAYSYMFDSVVDTQFFLIVSTLNDLSQVIDCAFNAMSTLEFRDDLSAIKILRDSIDTSLILPLTGIDLINTYEANKLSRVSFFSDMLLRATSQGLDSYVGTYQYLNNFLANAKYIKTSLSL</sequence>
<dbReference type="Gene3D" id="3.40.50.2000">
    <property type="entry name" value="Glycogen Phosphorylase B"/>
    <property type="match status" value="2"/>
</dbReference>
<feature type="coiled-coil region" evidence="2">
    <location>
        <begin position="350"/>
        <end position="377"/>
    </location>
</feature>
<reference evidence="4 5" key="1">
    <citation type="journal article" date="2021" name="Mar. Drugs">
        <title>Genome Reduction and Secondary Metabolism of the Marine Sponge-Associated Cyanobacterium Leptothoe.</title>
        <authorList>
            <person name="Konstantinou D."/>
            <person name="Popin R.V."/>
            <person name="Fewer D.P."/>
            <person name="Sivonen K."/>
            <person name="Gkelis S."/>
        </authorList>
    </citation>
    <scope>NUCLEOTIDE SEQUENCE [LARGE SCALE GENOMIC DNA]</scope>
    <source>
        <strain evidence="4 5">TAU-MAC 1615</strain>
    </source>
</reference>
<dbReference type="CDD" id="cd03809">
    <property type="entry name" value="GT4_MtfB-like"/>
    <property type="match status" value="1"/>
</dbReference>
<dbReference type="PANTHER" id="PTHR46401:SF2">
    <property type="entry name" value="GLYCOSYLTRANSFERASE WBBK-RELATED"/>
    <property type="match status" value="1"/>
</dbReference>
<dbReference type="InterPro" id="IPR001296">
    <property type="entry name" value="Glyco_trans_1"/>
</dbReference>
<dbReference type="EMBL" id="JADOER010000011">
    <property type="protein sequence ID" value="MBT9313000.1"/>
    <property type="molecule type" value="Genomic_DNA"/>
</dbReference>
<dbReference type="Proteomes" id="UP001196661">
    <property type="component" value="Unassembled WGS sequence"/>
</dbReference>
<evidence type="ECO:0000259" key="3">
    <source>
        <dbReference type="Pfam" id="PF00534"/>
    </source>
</evidence>
<keyword evidence="1" id="KW-0808">Transferase</keyword>
<evidence type="ECO:0000313" key="4">
    <source>
        <dbReference type="EMBL" id="MBT9313000.1"/>
    </source>
</evidence>
<dbReference type="PANTHER" id="PTHR46401">
    <property type="entry name" value="GLYCOSYLTRANSFERASE WBBK-RELATED"/>
    <property type="match status" value="1"/>
</dbReference>
<gene>
    <name evidence="4" type="ORF">IXB28_12340</name>
</gene>
<dbReference type="Pfam" id="PF00534">
    <property type="entry name" value="Glycos_transf_1"/>
    <property type="match status" value="1"/>
</dbReference>
<evidence type="ECO:0000256" key="2">
    <source>
        <dbReference type="SAM" id="Coils"/>
    </source>
</evidence>
<comment type="caution">
    <text evidence="4">The sequence shown here is derived from an EMBL/GenBank/DDBJ whole genome shotgun (WGS) entry which is preliminary data.</text>
</comment>
<keyword evidence="5" id="KW-1185">Reference proteome</keyword>
<dbReference type="SUPFAM" id="SSF53756">
    <property type="entry name" value="UDP-Glycosyltransferase/glycogen phosphorylase"/>
    <property type="match status" value="1"/>
</dbReference>
<accession>A0ABS5Y7T1</accession>